<organism evidence="3 4">
    <name type="scientific">Ammonifex degensii (strain DSM 10501 / KC4)</name>
    <dbReference type="NCBI Taxonomy" id="429009"/>
    <lineage>
        <taxon>Bacteria</taxon>
        <taxon>Bacillati</taxon>
        <taxon>Bacillota</taxon>
        <taxon>Clostridia</taxon>
        <taxon>Thermoanaerobacterales</taxon>
        <taxon>Thermoanaerobacteraceae</taxon>
        <taxon>Ammonifex</taxon>
    </lineage>
</organism>
<dbReference type="Gene3D" id="3.30.450.380">
    <property type="match status" value="1"/>
</dbReference>
<keyword evidence="4" id="KW-1185">Reference proteome</keyword>
<accession>C9RCE6</accession>
<evidence type="ECO:0000259" key="2">
    <source>
        <dbReference type="Pfam" id="PF00437"/>
    </source>
</evidence>
<dbReference type="InterPro" id="IPR050921">
    <property type="entry name" value="T4SS_GSP_E_ATPase"/>
</dbReference>
<evidence type="ECO:0000256" key="1">
    <source>
        <dbReference type="ARBA" id="ARBA00006611"/>
    </source>
</evidence>
<dbReference type="InterPro" id="IPR027417">
    <property type="entry name" value="P-loop_NTPase"/>
</dbReference>
<dbReference type="Pfam" id="PF00437">
    <property type="entry name" value="T2SSE"/>
    <property type="match status" value="1"/>
</dbReference>
<dbReference type="Gene3D" id="3.40.50.300">
    <property type="entry name" value="P-loop containing nucleotide triphosphate hydrolases"/>
    <property type="match status" value="1"/>
</dbReference>
<reference evidence="3 4" key="1">
    <citation type="submission" date="2009-10" db="EMBL/GenBank/DDBJ databases">
        <title>Complete sequence of chromosome of Ammonifex degensii KC4.</title>
        <authorList>
            <consortium name="US DOE Joint Genome Institute"/>
            <person name="Kerfeld C."/>
            <person name="Goodner B."/>
            <person name="Huber H."/>
            <person name="Stetter K."/>
            <person name="Lucas S."/>
            <person name="Copeland A."/>
            <person name="Lapidus A."/>
            <person name="Glavina del Rio T."/>
            <person name="Dalin E."/>
            <person name="Tice H."/>
            <person name="Bruce D."/>
            <person name="Goodwin L."/>
            <person name="Pitluck S."/>
            <person name="Saunders E."/>
            <person name="Brettin T."/>
            <person name="Detter J.C."/>
            <person name="Han C."/>
            <person name="Larimer F."/>
            <person name="Land M."/>
            <person name="Hauser L."/>
            <person name="Kyrpides N."/>
            <person name="Ovchinnikova G."/>
            <person name="Richardson P."/>
        </authorList>
    </citation>
    <scope>NUCLEOTIDE SEQUENCE [LARGE SCALE GENOMIC DNA]</scope>
    <source>
        <strain evidence="4">DSM 10501 / KC4</strain>
    </source>
</reference>
<name>C9RCE6_AMMDK</name>
<feature type="domain" description="Bacterial type II secretion system protein E" evidence="2">
    <location>
        <begin position="88"/>
        <end position="332"/>
    </location>
</feature>
<dbReference type="KEGG" id="adg:Adeg_0780"/>
<dbReference type="GO" id="GO:0016887">
    <property type="term" value="F:ATP hydrolysis activity"/>
    <property type="evidence" value="ECO:0007669"/>
    <property type="project" value="InterPro"/>
</dbReference>
<dbReference type="STRING" id="429009.Adeg_0780"/>
<dbReference type="AlphaFoldDB" id="C9RCE6"/>
<gene>
    <name evidence="3" type="ordered locus">Adeg_0780</name>
</gene>
<dbReference type="RefSeq" id="WP_015738801.1">
    <property type="nucleotide sequence ID" value="NC_013385.1"/>
</dbReference>
<comment type="similarity">
    <text evidence="1">Belongs to the GSP E family.</text>
</comment>
<proteinExistence type="inferred from homology"/>
<evidence type="ECO:0000313" key="4">
    <source>
        <dbReference type="Proteomes" id="UP000002620"/>
    </source>
</evidence>
<dbReference type="HOGENOM" id="CLU_005379_4_1_9"/>
<dbReference type="EMBL" id="CP001785">
    <property type="protein sequence ID" value="ACX51923.1"/>
    <property type="molecule type" value="Genomic_DNA"/>
</dbReference>
<sequence>MRQREFSGFGPGYAFAGRRESPGLTARLDEAADALRGHLLSLYRSGELDLEDEQEVFRAAVGWLQGRYPDLSYQECAGVARSVLKDMQGYGPIHSLMTDPEVSDIIIHSHDDITYEKLGQKYAHGERFRSAAHLRLFVEKLAHLGRARVDESRPYGTFTLPEGHRVAVAVPPCSGFSPHVAIRKFVRVPTLEELVEQGFFSPEAAEFFRLAVKGRRNILFTGGMGTGKTTMIAVAGRLFGDDDHVVLVEEVMECPLSCRHLRRLVARPPSVEGTGEITLATLLKLALMMKPTRILVSEVRDGAIFIMLQAMLVGHEGSMSTIHADSAQKALFERVPLMLSMSKEAAAFTPQEKLRFAASALHLIFHLEQDPFTGKRYCKEIAEVLDDPPGVRLLFAREDGTLRPTGEYPERAALGAVRYGVTFPRELFERR</sequence>
<dbReference type="SUPFAM" id="SSF52540">
    <property type="entry name" value="P-loop containing nucleoside triphosphate hydrolases"/>
    <property type="match status" value="1"/>
</dbReference>
<evidence type="ECO:0000313" key="3">
    <source>
        <dbReference type="EMBL" id="ACX51923.1"/>
    </source>
</evidence>
<dbReference type="eggNOG" id="COG4962">
    <property type="taxonomic scope" value="Bacteria"/>
</dbReference>
<protein>
    <submittedName>
        <fullName evidence="3">Type II secretion system protein E</fullName>
    </submittedName>
</protein>
<dbReference type="OrthoDB" id="9810761at2"/>
<dbReference type="PANTHER" id="PTHR30486:SF6">
    <property type="entry name" value="TYPE IV PILUS RETRACTATION ATPASE PILT"/>
    <property type="match status" value="1"/>
</dbReference>
<dbReference type="PANTHER" id="PTHR30486">
    <property type="entry name" value="TWITCHING MOTILITY PROTEIN PILT"/>
    <property type="match status" value="1"/>
</dbReference>
<dbReference type="Proteomes" id="UP000002620">
    <property type="component" value="Chromosome"/>
</dbReference>
<dbReference type="InterPro" id="IPR001482">
    <property type="entry name" value="T2SS/T4SS_dom"/>
</dbReference>